<proteinExistence type="predicted"/>
<evidence type="ECO:0000313" key="1">
    <source>
        <dbReference type="EMBL" id="RYU90263.1"/>
    </source>
</evidence>
<evidence type="ECO:0000313" key="2">
    <source>
        <dbReference type="Proteomes" id="UP000293331"/>
    </source>
</evidence>
<keyword evidence="2" id="KW-1185">Reference proteome</keyword>
<organism evidence="1 2">
    <name type="scientific">Mucilaginibacter terrigena</name>
    <dbReference type="NCBI Taxonomy" id="2492395"/>
    <lineage>
        <taxon>Bacteria</taxon>
        <taxon>Pseudomonadati</taxon>
        <taxon>Bacteroidota</taxon>
        <taxon>Sphingobacteriia</taxon>
        <taxon>Sphingobacteriales</taxon>
        <taxon>Sphingobacteriaceae</taxon>
        <taxon>Mucilaginibacter</taxon>
    </lineage>
</organism>
<dbReference type="RefSeq" id="WP_129876918.1">
    <property type="nucleotide sequence ID" value="NZ_SEWG01000004.1"/>
</dbReference>
<accession>A0A4Q5LMA8</accession>
<dbReference type="Proteomes" id="UP000293331">
    <property type="component" value="Unassembled WGS sequence"/>
</dbReference>
<gene>
    <name evidence="1" type="ORF">EWM62_12090</name>
</gene>
<evidence type="ECO:0008006" key="3">
    <source>
        <dbReference type="Google" id="ProtNLM"/>
    </source>
</evidence>
<dbReference type="EMBL" id="SEWG01000004">
    <property type="protein sequence ID" value="RYU90263.1"/>
    <property type="molecule type" value="Genomic_DNA"/>
</dbReference>
<comment type="caution">
    <text evidence="1">The sequence shown here is derived from an EMBL/GenBank/DDBJ whole genome shotgun (WGS) entry which is preliminary data.</text>
</comment>
<protein>
    <recommendedName>
        <fullName evidence="3">Lipoprotein</fullName>
    </recommendedName>
</protein>
<reference evidence="1 2" key="1">
    <citation type="submission" date="2019-02" db="EMBL/GenBank/DDBJ databases">
        <title>Bacterial novel species Mucilaginibacter sp. 17JY9-4 isolated from soil.</title>
        <authorList>
            <person name="Jung H.-Y."/>
        </authorList>
    </citation>
    <scope>NUCLEOTIDE SEQUENCE [LARGE SCALE GENOMIC DNA]</scope>
    <source>
        <strain evidence="1 2">17JY9-4</strain>
    </source>
</reference>
<name>A0A4Q5LMA8_9SPHI</name>
<dbReference type="PROSITE" id="PS51257">
    <property type="entry name" value="PROKAR_LIPOPROTEIN"/>
    <property type="match status" value="1"/>
</dbReference>
<dbReference type="OrthoDB" id="795044at2"/>
<sequence>MNSFKNIFTQTAVLAFLVISITACDRSAKTDAAKTDSAATVTTAPLKVDSGKLVGAWHDEAIKSDKGEEIAYEVVSSGHKVYIQAITFTGKELILNDTPPISPSASEIRKEGDGYVSVERPDEGYKIDKQGNLLIYDKGILVATCKKIL</sequence>
<dbReference type="AlphaFoldDB" id="A0A4Q5LMA8"/>